<feature type="transmembrane region" description="Helical" evidence="2">
    <location>
        <begin position="92"/>
        <end position="110"/>
    </location>
</feature>
<reference evidence="3 4" key="1">
    <citation type="submission" date="2015-12" db="EMBL/GenBank/DDBJ databases">
        <title>Dictyostelia acquired genes for synthesis and detection of signals that induce cell-type specialization by lateral gene transfer from prokaryotes.</title>
        <authorList>
            <person name="Gloeckner G."/>
            <person name="Schaap P."/>
        </authorList>
    </citation>
    <scope>NUCLEOTIDE SEQUENCE [LARGE SCALE GENOMIC DNA]</scope>
    <source>
        <strain evidence="3 4">TK</strain>
    </source>
</reference>
<keyword evidence="2" id="KW-0812">Transmembrane</keyword>
<comment type="caution">
    <text evidence="3">The sequence shown here is derived from an EMBL/GenBank/DDBJ whole genome shotgun (WGS) entry which is preliminary data.</text>
</comment>
<feature type="transmembrane region" description="Helical" evidence="2">
    <location>
        <begin position="36"/>
        <end position="57"/>
    </location>
</feature>
<sequence length="308" mass="36092">MAIFKSFQTVLIFVVIPLIFLVVNNKITLTTALDLIVWYLAISFGVFIFKTPYRLYWAVKDKIQFLKDRKEFMDKDSYDVKYQELYMLEWKMFLVSIFSPILALFAWYGLEVFCRAYTLDSLSQLLHPYYIIVAGVVTSYQPISHFLENVSNRINGVYLEGNQYVGNNDFRLSNSGSRILKGYKSPNRDRSDSTSSSPPLHIDENLLKNFVTNQTKQSETLVNTELVQIRHEFANHLKALNNDLALLKRDVRDYIKKKDKENVSTEERILQLENQIELFQMVLEKDKEKSQTLFGLLKSPYKILQFQK</sequence>
<keyword evidence="2" id="KW-0472">Membrane</keyword>
<keyword evidence="4" id="KW-1185">Reference proteome</keyword>
<accession>A0A151Z7L9</accession>
<evidence type="ECO:0000256" key="2">
    <source>
        <dbReference type="SAM" id="Phobius"/>
    </source>
</evidence>
<name>A0A151Z7L9_TIELA</name>
<keyword evidence="2" id="KW-1133">Transmembrane helix</keyword>
<protein>
    <recommendedName>
        <fullName evidence="5">Transmembrane protein</fullName>
    </recommendedName>
</protein>
<feature type="transmembrane region" description="Helical" evidence="2">
    <location>
        <begin position="7"/>
        <end position="24"/>
    </location>
</feature>
<dbReference type="OMA" id="CMAYSLT"/>
<dbReference type="InParanoid" id="A0A151Z7L9"/>
<dbReference type="FunCoup" id="A0A151Z7L9">
    <property type="interactions" value="425"/>
</dbReference>
<keyword evidence="1" id="KW-0175">Coiled coil</keyword>
<dbReference type="OrthoDB" id="18084at2759"/>
<evidence type="ECO:0000256" key="1">
    <source>
        <dbReference type="SAM" id="Coils"/>
    </source>
</evidence>
<evidence type="ECO:0000313" key="3">
    <source>
        <dbReference type="EMBL" id="KYQ89959.1"/>
    </source>
</evidence>
<organism evidence="3 4">
    <name type="scientific">Tieghemostelium lacteum</name>
    <name type="common">Slime mold</name>
    <name type="synonym">Dictyostelium lacteum</name>
    <dbReference type="NCBI Taxonomy" id="361077"/>
    <lineage>
        <taxon>Eukaryota</taxon>
        <taxon>Amoebozoa</taxon>
        <taxon>Evosea</taxon>
        <taxon>Eumycetozoa</taxon>
        <taxon>Dictyostelia</taxon>
        <taxon>Dictyosteliales</taxon>
        <taxon>Raperosteliaceae</taxon>
        <taxon>Tieghemostelium</taxon>
    </lineage>
</organism>
<dbReference type="EMBL" id="LODT01000037">
    <property type="protein sequence ID" value="KYQ89959.1"/>
    <property type="molecule type" value="Genomic_DNA"/>
</dbReference>
<feature type="coiled-coil region" evidence="1">
    <location>
        <begin position="230"/>
        <end position="289"/>
    </location>
</feature>
<evidence type="ECO:0008006" key="5">
    <source>
        <dbReference type="Google" id="ProtNLM"/>
    </source>
</evidence>
<dbReference type="Proteomes" id="UP000076078">
    <property type="component" value="Unassembled WGS sequence"/>
</dbReference>
<dbReference type="AlphaFoldDB" id="A0A151Z7L9"/>
<evidence type="ECO:0000313" key="4">
    <source>
        <dbReference type="Proteomes" id="UP000076078"/>
    </source>
</evidence>
<proteinExistence type="predicted"/>
<gene>
    <name evidence="3" type="ORF">DLAC_08530</name>
</gene>